<feature type="region of interest" description="Disordered" evidence="1">
    <location>
        <begin position="68"/>
        <end position="131"/>
    </location>
</feature>
<dbReference type="OrthoDB" id="1932457at2759"/>
<reference evidence="2 3" key="1">
    <citation type="submission" date="2019-06" db="EMBL/GenBank/DDBJ databases">
        <title>A chromosomal-level reference genome of Carpinus fangiana (Coryloideae, Betulaceae).</title>
        <authorList>
            <person name="Yang X."/>
            <person name="Wang Z."/>
            <person name="Zhang L."/>
            <person name="Hao G."/>
            <person name="Liu J."/>
            <person name="Yang Y."/>
        </authorList>
    </citation>
    <scope>NUCLEOTIDE SEQUENCE [LARGE SCALE GENOMIC DNA]</scope>
    <source>
        <strain evidence="2">Cfa_2016G</strain>
        <tissue evidence="2">Leaf</tissue>
    </source>
</reference>
<dbReference type="EMBL" id="CM017323">
    <property type="protein sequence ID" value="KAE8023765.1"/>
    <property type="molecule type" value="Genomic_DNA"/>
</dbReference>
<dbReference type="InterPro" id="IPR044171">
    <property type="entry name" value="LAX2-like"/>
</dbReference>
<name>A0A5N6R4T9_9ROSI</name>
<keyword evidence="3" id="KW-1185">Reference proteome</keyword>
<evidence type="ECO:0000256" key="1">
    <source>
        <dbReference type="SAM" id="MobiDB-lite"/>
    </source>
</evidence>
<feature type="region of interest" description="Disordered" evidence="1">
    <location>
        <begin position="1"/>
        <end position="26"/>
    </location>
</feature>
<dbReference type="PANTHER" id="PTHR47290:SF4">
    <property type="entry name" value="RING FINGER PROTEIN"/>
    <property type="match status" value="1"/>
</dbReference>
<dbReference type="PANTHER" id="PTHR47290">
    <property type="entry name" value="RING FINGER PROTEIN"/>
    <property type="match status" value="1"/>
</dbReference>
<proteinExistence type="predicted"/>
<dbReference type="Proteomes" id="UP000327013">
    <property type="component" value="Chromosome 3"/>
</dbReference>
<evidence type="ECO:0000313" key="2">
    <source>
        <dbReference type="EMBL" id="KAE8023765.1"/>
    </source>
</evidence>
<evidence type="ECO:0000313" key="3">
    <source>
        <dbReference type="Proteomes" id="UP000327013"/>
    </source>
</evidence>
<feature type="compositionally biased region" description="Polar residues" evidence="1">
    <location>
        <begin position="75"/>
        <end position="86"/>
    </location>
</feature>
<accession>A0A5N6R4T9</accession>
<sequence>MTILRAQNLSEEQQHQHHHHHNHHLSGGYAGCGGGFRENFGLMSRVQGYELYCSESCLGSDLVVGDQMAEDESRTNSLNEAGSSSKDIQEERDEGWLQLSIGGHGHSSTITHNNVNKHDDLADPTPRRPSGLLELDLLPGGSSQQARPLAPIFHVPEFRAPRAVTSFPGGNSLFFQHPGSSSNFPHQDINWGFRPIRHIIGTASSSSTSSSSSSPLMPFGSYFPHPFQLHSGIDAAGPSLDFRVIDPPRRPHSGIWFMLQASQNQFFIWFLMQSKRTIFASDTKELPENQGWKDDSSIVNEVFGQ</sequence>
<gene>
    <name evidence="2" type="ORF">FH972_009429</name>
</gene>
<organism evidence="2 3">
    <name type="scientific">Carpinus fangiana</name>
    <dbReference type="NCBI Taxonomy" id="176857"/>
    <lineage>
        <taxon>Eukaryota</taxon>
        <taxon>Viridiplantae</taxon>
        <taxon>Streptophyta</taxon>
        <taxon>Embryophyta</taxon>
        <taxon>Tracheophyta</taxon>
        <taxon>Spermatophyta</taxon>
        <taxon>Magnoliopsida</taxon>
        <taxon>eudicotyledons</taxon>
        <taxon>Gunneridae</taxon>
        <taxon>Pentapetalae</taxon>
        <taxon>rosids</taxon>
        <taxon>fabids</taxon>
        <taxon>Fagales</taxon>
        <taxon>Betulaceae</taxon>
        <taxon>Carpinus</taxon>
    </lineage>
</organism>
<protein>
    <submittedName>
        <fullName evidence="2">Uncharacterized protein</fullName>
    </submittedName>
</protein>
<dbReference type="AlphaFoldDB" id="A0A5N6R4T9"/>